<organism evidence="1 2">
    <name type="scientific">Cocos nucifera</name>
    <name type="common">Coconut palm</name>
    <dbReference type="NCBI Taxonomy" id="13894"/>
    <lineage>
        <taxon>Eukaryota</taxon>
        <taxon>Viridiplantae</taxon>
        <taxon>Streptophyta</taxon>
        <taxon>Embryophyta</taxon>
        <taxon>Tracheophyta</taxon>
        <taxon>Spermatophyta</taxon>
        <taxon>Magnoliopsida</taxon>
        <taxon>Liliopsida</taxon>
        <taxon>Arecaceae</taxon>
        <taxon>Arecoideae</taxon>
        <taxon>Cocoseae</taxon>
        <taxon>Attaleinae</taxon>
        <taxon>Cocos</taxon>
    </lineage>
</organism>
<sequence length="601" mass="67431">MAQSSIPIPELFWSLVDKADRKFSSLRDLPNYGRNRNDSDFHKAFKIYTQLWKLQQENRQKLVEAGLRRWEIGEIASRIAQLYYGQYQRTSDSSYLSEAYIFYEAILSREYFRDGASQDPALANKQLRFLARFLMVCLVLGRREMVSRLANQLKALVDECKRNFQETEFKEWKHVVHEIFRFLKVDTPFMNMRPLRYSFAFDPHPDSLSSVASCDTKRRLVLHDAILCSYRNSGEVKFTELTLDTFRMLQCLEWEPCGLFSVKSSADSSHNGTGPNRVNLLQDIRDPTLPPNPRKLILYRPTVTHFLTVVATICEELPADGILLIYLSAAGEHGLNVPVLSSSGLSTDVAEKVVGSLDNLAMSSPLSSPQDSPIQSFKENHGQPGLWLGSRGIGEFCEGLLVIHGAEKGETTAMLLSPISQPPVMTASSDSAPYQNGSLFTMFLTAPVQAFCYLIGISGMNIDRDAYNKAEKLFSLSLTEWETILVASVALHPVWVEVMGDPFLRRLLLRFIFCRAVLARYAPANCQEVCFPACLPHLPESVSPESMVCQSAVMRLSNFFGAIGHFLFKEGIVVGESGTDETEIIKASDIHESHFAAANGC</sequence>
<gene>
    <name evidence="1" type="ORF">COCNU_09G003660</name>
</gene>
<keyword evidence="2" id="KW-1185">Reference proteome</keyword>
<dbReference type="GO" id="GO:0003714">
    <property type="term" value="F:transcription corepressor activity"/>
    <property type="evidence" value="ECO:0007669"/>
    <property type="project" value="InterPro"/>
</dbReference>
<name>A0A8K0N796_COCNU</name>
<evidence type="ECO:0000313" key="2">
    <source>
        <dbReference type="Proteomes" id="UP000797356"/>
    </source>
</evidence>
<evidence type="ECO:0000313" key="1">
    <source>
        <dbReference type="EMBL" id="KAG1360903.1"/>
    </source>
</evidence>
<dbReference type="Pfam" id="PF12070">
    <property type="entry name" value="SCAI"/>
    <property type="match status" value="1"/>
</dbReference>
<reference evidence="1" key="2">
    <citation type="submission" date="2019-07" db="EMBL/GenBank/DDBJ databases">
        <authorList>
            <person name="Yang Y."/>
            <person name="Bocs S."/>
            <person name="Baudouin L."/>
        </authorList>
    </citation>
    <scope>NUCLEOTIDE SEQUENCE</scope>
    <source>
        <tissue evidence="1">Spear leaf of Hainan Tall coconut</tissue>
    </source>
</reference>
<dbReference type="PANTHER" id="PTHR21243">
    <property type="entry name" value="PROTEIN SCAI"/>
    <property type="match status" value="1"/>
</dbReference>
<comment type="caution">
    <text evidence="1">The sequence shown here is derived from an EMBL/GenBank/DDBJ whole genome shotgun (WGS) entry which is preliminary data.</text>
</comment>
<accession>A0A8K0N796</accession>
<dbReference type="AlphaFoldDB" id="A0A8K0N796"/>
<dbReference type="EMBL" id="CM017880">
    <property type="protein sequence ID" value="KAG1360903.1"/>
    <property type="molecule type" value="Genomic_DNA"/>
</dbReference>
<dbReference type="OrthoDB" id="525027at2759"/>
<dbReference type="GO" id="GO:0006351">
    <property type="term" value="P:DNA-templated transcription"/>
    <property type="evidence" value="ECO:0007669"/>
    <property type="project" value="InterPro"/>
</dbReference>
<dbReference type="InterPro" id="IPR022709">
    <property type="entry name" value="SCAI"/>
</dbReference>
<dbReference type="Proteomes" id="UP000797356">
    <property type="component" value="Chromosome 9"/>
</dbReference>
<proteinExistence type="predicted"/>
<protein>
    <submittedName>
        <fullName evidence="1">Protein SCAI</fullName>
    </submittedName>
</protein>
<reference evidence="1" key="1">
    <citation type="journal article" date="2017" name="Gigascience">
        <title>The genome draft of coconut (Cocos nucifera).</title>
        <authorList>
            <person name="Xiao Y."/>
            <person name="Xu P."/>
            <person name="Fan H."/>
            <person name="Baudouin L."/>
            <person name="Xia W."/>
            <person name="Bocs S."/>
            <person name="Xu J."/>
            <person name="Li Q."/>
            <person name="Guo A."/>
            <person name="Zhou L."/>
            <person name="Li J."/>
            <person name="Wu Y."/>
            <person name="Ma Z."/>
            <person name="Armero A."/>
            <person name="Issali A.E."/>
            <person name="Liu N."/>
            <person name="Peng M."/>
            <person name="Yang Y."/>
        </authorList>
    </citation>
    <scope>NUCLEOTIDE SEQUENCE</scope>
    <source>
        <tissue evidence="1">Spear leaf of Hainan Tall coconut</tissue>
    </source>
</reference>